<feature type="compositionally biased region" description="Polar residues" evidence="2">
    <location>
        <begin position="663"/>
        <end position="674"/>
    </location>
</feature>
<dbReference type="Gene3D" id="1.25.10.10">
    <property type="entry name" value="Leucine-rich Repeat Variant"/>
    <property type="match status" value="2"/>
</dbReference>
<dbReference type="Pfam" id="PF24714">
    <property type="entry name" value="TOR1L1_N"/>
    <property type="match status" value="1"/>
</dbReference>
<dbReference type="GO" id="GO:0005874">
    <property type="term" value="C:microtubule"/>
    <property type="evidence" value="ECO:0007669"/>
    <property type="project" value="InterPro"/>
</dbReference>
<evidence type="ECO:0000256" key="1">
    <source>
        <dbReference type="SAM" id="Coils"/>
    </source>
</evidence>
<organism evidence="4 5">
    <name type="scientific">Rubus argutus</name>
    <name type="common">Southern blackberry</name>
    <dbReference type="NCBI Taxonomy" id="59490"/>
    <lineage>
        <taxon>Eukaryota</taxon>
        <taxon>Viridiplantae</taxon>
        <taxon>Streptophyta</taxon>
        <taxon>Embryophyta</taxon>
        <taxon>Tracheophyta</taxon>
        <taxon>Spermatophyta</taxon>
        <taxon>Magnoliopsida</taxon>
        <taxon>eudicotyledons</taxon>
        <taxon>Gunneridae</taxon>
        <taxon>Pentapetalae</taxon>
        <taxon>rosids</taxon>
        <taxon>fabids</taxon>
        <taxon>Rosales</taxon>
        <taxon>Rosaceae</taxon>
        <taxon>Rosoideae</taxon>
        <taxon>Rosoideae incertae sedis</taxon>
        <taxon>Rubus</taxon>
    </lineage>
</organism>
<dbReference type="InterPro" id="IPR057600">
    <property type="entry name" value="TORTIFOLIA1/SINE1-2_N"/>
</dbReference>
<evidence type="ECO:0000259" key="3">
    <source>
        <dbReference type="SMART" id="SM01349"/>
    </source>
</evidence>
<comment type="caution">
    <text evidence="4">The sequence shown here is derived from an EMBL/GenBank/DDBJ whole genome shotgun (WGS) entry which is preliminary data.</text>
</comment>
<accession>A0AAW1X557</accession>
<evidence type="ECO:0000256" key="2">
    <source>
        <dbReference type="SAM" id="MobiDB-lite"/>
    </source>
</evidence>
<evidence type="ECO:0000313" key="4">
    <source>
        <dbReference type="EMBL" id="KAK9931609.1"/>
    </source>
</evidence>
<feature type="domain" description="TOG" evidence="3">
    <location>
        <begin position="53"/>
        <end position="291"/>
    </location>
</feature>
<dbReference type="EMBL" id="JBEDUW010000004">
    <property type="protein sequence ID" value="KAK9931609.1"/>
    <property type="molecule type" value="Genomic_DNA"/>
</dbReference>
<dbReference type="InterPro" id="IPR016024">
    <property type="entry name" value="ARM-type_fold"/>
</dbReference>
<proteinExistence type="predicted"/>
<dbReference type="GO" id="GO:0008017">
    <property type="term" value="F:microtubule binding"/>
    <property type="evidence" value="ECO:0007669"/>
    <property type="project" value="InterPro"/>
</dbReference>
<feature type="region of interest" description="Disordered" evidence="2">
    <location>
        <begin position="580"/>
        <end position="610"/>
    </location>
</feature>
<reference evidence="4 5" key="1">
    <citation type="journal article" date="2023" name="G3 (Bethesda)">
        <title>A chromosome-length genome assembly and annotation of blackberry (Rubus argutus, cv. 'Hillquist').</title>
        <authorList>
            <person name="Bruna T."/>
            <person name="Aryal R."/>
            <person name="Dudchenko O."/>
            <person name="Sargent D.J."/>
            <person name="Mead D."/>
            <person name="Buti M."/>
            <person name="Cavallini A."/>
            <person name="Hytonen T."/>
            <person name="Andres J."/>
            <person name="Pham M."/>
            <person name="Weisz D."/>
            <person name="Mascagni F."/>
            <person name="Usai G."/>
            <person name="Natali L."/>
            <person name="Bassil N."/>
            <person name="Fernandez G.E."/>
            <person name="Lomsadze A."/>
            <person name="Armour M."/>
            <person name="Olukolu B."/>
            <person name="Poorten T."/>
            <person name="Britton C."/>
            <person name="Davik J."/>
            <person name="Ashrafi H."/>
            <person name="Aiden E.L."/>
            <person name="Borodovsky M."/>
            <person name="Worthington M."/>
        </authorList>
    </citation>
    <scope>NUCLEOTIDE SEQUENCE [LARGE SCALE GENOMIC DNA]</scope>
    <source>
        <strain evidence="4">PI 553951</strain>
    </source>
</reference>
<dbReference type="PANTHER" id="PTHR31355:SF22">
    <property type="entry name" value="TORTIFOLIA1-LIKE PROTEIN 2"/>
    <property type="match status" value="1"/>
</dbReference>
<name>A0AAW1X557_RUBAR</name>
<gene>
    <name evidence="4" type="ORF">M0R45_018881</name>
</gene>
<keyword evidence="1" id="KW-0175">Coiled coil</keyword>
<dbReference type="InterPro" id="IPR011989">
    <property type="entry name" value="ARM-like"/>
</dbReference>
<dbReference type="InterPro" id="IPR034085">
    <property type="entry name" value="TOG"/>
</dbReference>
<sequence>MIKMKTHAQVKGRGPGRVTAQQAVFELKHKVVIALNKLADRDTYQIGVEELEKMAECLSPDGIAPFLSCILDTDSEQKSAVRKECIRLMGTLVRYHEGLVGMHLGKMVSSIVKRLKDSDSVVRDACVETVGVLASKLNNGRGEGDGVFVVLVRPLFEALGEQNRQVQSGSALCLARVIDNTHDPPVSILQPMLNRTIKLLKNPHFMAKPAVIELNRSIIQAGGAPTQNILSSAMASIQESLKNNDWATRKAACIALGEIASSGGSLGSFKASCIRSLESCRFDKVKPVRDTVLLALQCWKSLPGPDTPEPSEAGSSIKENFCGGDYSDITSASESGRKDHSLRKVVSAATKSRIPLSGRKTCPSYVENHQRSSEDDWHIEIAVPKSHNASLPEYHNEESEGSTITKTLERMSTDVTSTQDMGYEYVHMDEKQECSSRSNLVTDDIETKFVTVSCNSLEECSLQKPVARNQRFAGEEISSEKQIYSDRDRRSLDSTVTESDSHTPHGCCSQMANEVSCIRKQLSEIENKQSNLMDLLQAFTSGVMSSLSMLQTRVVGLEHVVDRLSQNLVHREEHSNLATSKLMKQSQSVHSPRVSTCTPRPSIDMRSRQPSLLSVKQSDMWEENTFVRTQTNNSARQGTETWSNTKVKLTRNPAGKDIRKSSGPGTQRPSQTRTDAMFSSASSAKVRQNILESKNNLWKLVKDFLCEGDLDSAYVEALCSGDEIVLIELLDRTGPVLECLSLKTASDVLSTLASYLLEQRFINTIIPWLQQIADLSTTHGPNYFGLSAKARQEFLSSVQEAVNMEFANSSERRLVTQLAVKFQHIWGKATSNILLS</sequence>
<dbReference type="SUPFAM" id="SSF48371">
    <property type="entry name" value="ARM repeat"/>
    <property type="match status" value="1"/>
</dbReference>
<feature type="region of interest" description="Disordered" evidence="2">
    <location>
        <begin position="632"/>
        <end position="674"/>
    </location>
</feature>
<protein>
    <recommendedName>
        <fullName evidence="3">TOG domain-containing protein</fullName>
    </recommendedName>
</protein>
<dbReference type="Proteomes" id="UP001457282">
    <property type="component" value="Unassembled WGS sequence"/>
</dbReference>
<feature type="region of interest" description="Disordered" evidence="2">
    <location>
        <begin position="478"/>
        <end position="507"/>
    </location>
</feature>
<keyword evidence="5" id="KW-1185">Reference proteome</keyword>
<feature type="compositionally biased region" description="Polar residues" evidence="2">
    <location>
        <begin position="580"/>
        <end position="599"/>
    </location>
</feature>
<dbReference type="PANTHER" id="PTHR31355">
    <property type="entry name" value="MICROTUBULE-ASSOCIATED PROTEIN TORTIFOLIA1"/>
    <property type="match status" value="1"/>
</dbReference>
<evidence type="ECO:0000313" key="5">
    <source>
        <dbReference type="Proteomes" id="UP001457282"/>
    </source>
</evidence>
<dbReference type="AlphaFoldDB" id="A0AAW1X557"/>
<dbReference type="SMART" id="SM01349">
    <property type="entry name" value="TOG"/>
    <property type="match status" value="1"/>
</dbReference>
<feature type="compositionally biased region" description="Polar residues" evidence="2">
    <location>
        <begin position="632"/>
        <end position="647"/>
    </location>
</feature>
<dbReference type="InterPro" id="IPR057599">
    <property type="entry name" value="TORTIFOLIA1/TORL1-2_C"/>
</dbReference>
<dbReference type="Pfam" id="PF24713">
    <property type="entry name" value="TOR1L1_C"/>
    <property type="match status" value="1"/>
</dbReference>
<dbReference type="InterPro" id="IPR033337">
    <property type="entry name" value="TORTIFOLIA1/SINE1-2"/>
</dbReference>
<feature type="coiled-coil region" evidence="1">
    <location>
        <begin position="508"/>
        <end position="538"/>
    </location>
</feature>
<feature type="compositionally biased region" description="Basic and acidic residues" evidence="2">
    <location>
        <begin position="483"/>
        <end position="492"/>
    </location>
</feature>